<dbReference type="PANTHER" id="PTHR44196:SF1">
    <property type="entry name" value="DEHYDROGENASE_REDUCTASE SDR FAMILY MEMBER 7B"/>
    <property type="match status" value="1"/>
</dbReference>
<dbReference type="PRINTS" id="PR00081">
    <property type="entry name" value="GDHRDH"/>
</dbReference>
<dbReference type="InterPro" id="IPR036291">
    <property type="entry name" value="NAD(P)-bd_dom_sf"/>
</dbReference>
<dbReference type="Proteomes" id="UP000037069">
    <property type="component" value="Unassembled WGS sequence"/>
</dbReference>
<dbReference type="GO" id="GO:0016020">
    <property type="term" value="C:membrane"/>
    <property type="evidence" value="ECO:0007669"/>
    <property type="project" value="TreeGrafter"/>
</dbReference>
<evidence type="ECO:0000313" key="6">
    <source>
        <dbReference type="EMBL" id="KNC21444.1"/>
    </source>
</evidence>
<organism evidence="6 7">
    <name type="scientific">Lucilia cuprina</name>
    <name type="common">Green bottle fly</name>
    <name type="synonym">Australian sheep blowfly</name>
    <dbReference type="NCBI Taxonomy" id="7375"/>
    <lineage>
        <taxon>Eukaryota</taxon>
        <taxon>Metazoa</taxon>
        <taxon>Ecdysozoa</taxon>
        <taxon>Arthropoda</taxon>
        <taxon>Hexapoda</taxon>
        <taxon>Insecta</taxon>
        <taxon>Pterygota</taxon>
        <taxon>Neoptera</taxon>
        <taxon>Endopterygota</taxon>
        <taxon>Diptera</taxon>
        <taxon>Brachycera</taxon>
        <taxon>Muscomorpha</taxon>
        <taxon>Oestroidea</taxon>
        <taxon>Calliphoridae</taxon>
        <taxon>Luciliinae</taxon>
        <taxon>Lucilia</taxon>
    </lineage>
</organism>
<keyword evidence="5" id="KW-0472">Membrane</keyword>
<proteinExistence type="inferred from homology"/>
<reference evidence="6 7" key="1">
    <citation type="journal article" date="2015" name="Nat. Commun.">
        <title>Lucilia cuprina genome unlocks parasitic fly biology to underpin future interventions.</title>
        <authorList>
            <person name="Anstead C.A."/>
            <person name="Korhonen P.K."/>
            <person name="Young N.D."/>
            <person name="Hall R.S."/>
            <person name="Jex A.R."/>
            <person name="Murali S.C."/>
            <person name="Hughes D.S."/>
            <person name="Lee S.F."/>
            <person name="Perry T."/>
            <person name="Stroehlein A.J."/>
            <person name="Ansell B.R."/>
            <person name="Breugelmans B."/>
            <person name="Hofmann A."/>
            <person name="Qu J."/>
            <person name="Dugan S."/>
            <person name="Lee S.L."/>
            <person name="Chao H."/>
            <person name="Dinh H."/>
            <person name="Han Y."/>
            <person name="Doddapaneni H.V."/>
            <person name="Worley K.C."/>
            <person name="Muzny D.M."/>
            <person name="Ioannidis P."/>
            <person name="Waterhouse R.M."/>
            <person name="Zdobnov E.M."/>
            <person name="James P.J."/>
            <person name="Bagnall N.H."/>
            <person name="Kotze A.C."/>
            <person name="Gibbs R.A."/>
            <person name="Richards S."/>
            <person name="Batterham P."/>
            <person name="Gasser R.B."/>
        </authorList>
    </citation>
    <scope>NUCLEOTIDE SEQUENCE [LARGE SCALE GENOMIC DNA]</scope>
    <source>
        <strain evidence="6 7">LS</strain>
        <tissue evidence="6">Full body</tissue>
    </source>
</reference>
<dbReference type="OrthoDB" id="5307821at2759"/>
<dbReference type="InterPro" id="IPR002347">
    <property type="entry name" value="SDR_fam"/>
</dbReference>
<comment type="caution">
    <text evidence="6">The sequence shown here is derived from an EMBL/GenBank/DDBJ whole genome shotgun (WGS) entry which is preliminary data.</text>
</comment>
<feature type="transmembrane region" description="Helical" evidence="5">
    <location>
        <begin position="26"/>
        <end position="48"/>
    </location>
</feature>
<dbReference type="GO" id="GO:0016491">
    <property type="term" value="F:oxidoreductase activity"/>
    <property type="evidence" value="ECO:0007669"/>
    <property type="project" value="UniProtKB-KW"/>
</dbReference>
<dbReference type="InterPro" id="IPR020904">
    <property type="entry name" value="Sc_DH/Rdtase_CS"/>
</dbReference>
<dbReference type="SUPFAM" id="SSF51735">
    <property type="entry name" value="NAD(P)-binding Rossmann-fold domains"/>
    <property type="match status" value="1"/>
</dbReference>
<dbReference type="PANTHER" id="PTHR44196">
    <property type="entry name" value="DEHYDROGENASE/REDUCTASE SDR FAMILY MEMBER 7B"/>
    <property type="match status" value="1"/>
</dbReference>
<dbReference type="Gene3D" id="3.40.50.720">
    <property type="entry name" value="NAD(P)-binding Rossmann-like Domain"/>
    <property type="match status" value="1"/>
</dbReference>
<dbReference type="PROSITE" id="PS00061">
    <property type="entry name" value="ADH_SHORT"/>
    <property type="match status" value="1"/>
</dbReference>
<evidence type="ECO:0000313" key="7">
    <source>
        <dbReference type="Proteomes" id="UP000037069"/>
    </source>
</evidence>
<evidence type="ECO:0000256" key="2">
    <source>
        <dbReference type="ARBA" id="ARBA00023002"/>
    </source>
</evidence>
<dbReference type="Pfam" id="PF00106">
    <property type="entry name" value="adh_short"/>
    <property type="match status" value="1"/>
</dbReference>
<keyword evidence="7" id="KW-1185">Reference proteome</keyword>
<keyword evidence="2" id="KW-0560">Oxidoreductase</keyword>
<sequence>VKLHKMSCQQGGKCMGPSPANDCNPWYWILGMICMPVAIPFILFDVWTRNAIAKERKRLPGKVVLITGASSGLGEALAHTFYKAGCKVILAARRVEELERVKKDLLSVEVVGPAYPPTVLPLDLAELNAIPAVAAKAVNIYNGIDILINNGGISVRADALTTALDVDLKVMTVNYFGSVALTKAILPSMVKRQKGHICFISSVQGKFALPFRSAYSASKHAIQAFSDSLRAEVASKGLKVTCVSPGYIRTQLSVNALTSTGQQHGKMDATTAKGMRADVCAQRILEALLNNEKDVLVCDLQARLGYWLRFLSPTLYYRVMEKRALKLQNDN</sequence>
<evidence type="ECO:0000256" key="1">
    <source>
        <dbReference type="ARBA" id="ARBA00006484"/>
    </source>
</evidence>
<feature type="non-terminal residue" evidence="6">
    <location>
        <position position="1"/>
    </location>
</feature>
<comment type="function">
    <text evidence="3">Putative oxidoreductase.</text>
</comment>
<evidence type="ECO:0000256" key="4">
    <source>
        <dbReference type="RuleBase" id="RU000363"/>
    </source>
</evidence>
<dbReference type="CDD" id="cd05332">
    <property type="entry name" value="11beta-HSD1_like_SDR_c"/>
    <property type="match status" value="1"/>
</dbReference>
<accession>A0A0L0BQG0</accession>
<dbReference type="PRINTS" id="PR00080">
    <property type="entry name" value="SDRFAMILY"/>
</dbReference>
<dbReference type="STRING" id="7375.A0A0L0BQG0"/>
<dbReference type="AlphaFoldDB" id="A0A0L0BQG0"/>
<keyword evidence="5" id="KW-1133">Transmembrane helix</keyword>
<protein>
    <submittedName>
        <fullName evidence="6">Dehydrogenase/reductase SDR family protein 7-like protein</fullName>
    </submittedName>
</protein>
<dbReference type="NCBIfam" id="NF004825">
    <property type="entry name" value="PRK06181.1"/>
    <property type="match status" value="1"/>
</dbReference>
<evidence type="ECO:0000256" key="3">
    <source>
        <dbReference type="ARBA" id="ARBA00037096"/>
    </source>
</evidence>
<keyword evidence="5" id="KW-0812">Transmembrane</keyword>
<evidence type="ECO:0000256" key="5">
    <source>
        <dbReference type="SAM" id="Phobius"/>
    </source>
</evidence>
<comment type="similarity">
    <text evidence="1 4">Belongs to the short-chain dehydrogenases/reductases (SDR) family.</text>
</comment>
<name>A0A0L0BQG0_LUCCU</name>
<dbReference type="EMBL" id="JRES01001623">
    <property type="protein sequence ID" value="KNC21444.1"/>
    <property type="molecule type" value="Genomic_DNA"/>
</dbReference>
<dbReference type="OMA" id="YFWIMAK"/>
<gene>
    <name evidence="6" type="ORF">FF38_12580</name>
</gene>